<keyword evidence="3" id="KW-1185">Reference proteome</keyword>
<feature type="transmembrane region" description="Helical" evidence="1">
    <location>
        <begin position="29"/>
        <end position="46"/>
    </location>
</feature>
<keyword evidence="1" id="KW-0472">Membrane</keyword>
<dbReference type="AlphaFoldDB" id="A0A285SD49"/>
<evidence type="ECO:0000313" key="2">
    <source>
        <dbReference type="EMBL" id="SOC05715.1"/>
    </source>
</evidence>
<organism evidence="2 3">
    <name type="scientific">Ureibacillus xyleni</name>
    <dbReference type="NCBI Taxonomy" id="614648"/>
    <lineage>
        <taxon>Bacteria</taxon>
        <taxon>Bacillati</taxon>
        <taxon>Bacillota</taxon>
        <taxon>Bacilli</taxon>
        <taxon>Bacillales</taxon>
        <taxon>Caryophanaceae</taxon>
        <taxon>Ureibacillus</taxon>
    </lineage>
</organism>
<keyword evidence="1" id="KW-0812">Transmembrane</keyword>
<feature type="transmembrane region" description="Helical" evidence="1">
    <location>
        <begin position="58"/>
        <end position="78"/>
    </location>
</feature>
<sequence length="137" mass="15800">MSFLVVVVILMAILTFTLNIIGRKISYSYILYTPAIVLSVGVCLYLGKLFTASTMIDLLILSILLIVWIFAIIETIIIDVFEQGREMKEDVQYLGKKLVNYFKLDVEPKHPKYEPHISIEEEPIEMAENRMEKVTQK</sequence>
<keyword evidence="1" id="KW-1133">Transmembrane helix</keyword>
<name>A0A285SD49_9BACL</name>
<reference evidence="3" key="1">
    <citation type="submission" date="2017-08" db="EMBL/GenBank/DDBJ databases">
        <authorList>
            <person name="Varghese N."/>
            <person name="Submissions S."/>
        </authorList>
    </citation>
    <scope>NUCLEOTIDE SEQUENCE [LARGE SCALE GENOMIC DNA]</scope>
    <source>
        <strain evidence="3">JC22</strain>
    </source>
</reference>
<dbReference type="EMBL" id="OBMQ01000004">
    <property type="protein sequence ID" value="SOC05715.1"/>
    <property type="molecule type" value="Genomic_DNA"/>
</dbReference>
<protein>
    <submittedName>
        <fullName evidence="2">Uncharacterized protein</fullName>
    </submittedName>
</protein>
<dbReference type="OrthoDB" id="2739981at2"/>
<accession>A0A285SD49</accession>
<dbReference type="Proteomes" id="UP000219636">
    <property type="component" value="Unassembled WGS sequence"/>
</dbReference>
<proteinExistence type="predicted"/>
<dbReference type="RefSeq" id="WP_097073061.1">
    <property type="nucleotide sequence ID" value="NZ_OBMQ01000004.1"/>
</dbReference>
<evidence type="ECO:0000313" key="3">
    <source>
        <dbReference type="Proteomes" id="UP000219636"/>
    </source>
</evidence>
<evidence type="ECO:0000256" key="1">
    <source>
        <dbReference type="SAM" id="Phobius"/>
    </source>
</evidence>
<gene>
    <name evidence="2" type="ORF">SAMN05880501_104100</name>
</gene>